<dbReference type="InterPro" id="IPR036058">
    <property type="entry name" value="Kazal_dom_sf"/>
</dbReference>
<reference evidence="3" key="1">
    <citation type="submission" date="2007-05" db="EMBL/GenBank/DDBJ databases">
        <authorList>
            <person name="Douchkov D."/>
            <person name="Schweizer P."/>
        </authorList>
    </citation>
    <scope>NUCLEOTIDE SEQUENCE</scope>
    <source>
        <tissue evidence="3">Salivary gland</tissue>
    </source>
</reference>
<dbReference type="SUPFAM" id="SSF100895">
    <property type="entry name" value="Kazal-type serine protease inhibitors"/>
    <property type="match status" value="1"/>
</dbReference>
<dbReference type="EMBL" id="EF639052">
    <property type="protein sequence ID" value="ABR27937.1"/>
    <property type="molecule type" value="mRNA"/>
</dbReference>
<proteinExistence type="evidence at transcript level"/>
<dbReference type="Gene3D" id="3.30.60.30">
    <property type="match status" value="1"/>
</dbReference>
<feature type="signal peptide" evidence="1">
    <location>
        <begin position="1"/>
        <end position="28"/>
    </location>
</feature>
<organism evidence="3">
    <name type="scientific">Triatoma infestans</name>
    <name type="common">Assassin bug</name>
    <dbReference type="NCBI Taxonomy" id="30076"/>
    <lineage>
        <taxon>Eukaryota</taxon>
        <taxon>Metazoa</taxon>
        <taxon>Ecdysozoa</taxon>
        <taxon>Arthropoda</taxon>
        <taxon>Hexapoda</taxon>
        <taxon>Insecta</taxon>
        <taxon>Pterygota</taxon>
        <taxon>Neoptera</taxon>
        <taxon>Paraneoptera</taxon>
        <taxon>Hemiptera</taxon>
        <taxon>Heteroptera</taxon>
        <taxon>Panheteroptera</taxon>
        <taxon>Cimicomorpha</taxon>
        <taxon>Reduviidae</taxon>
        <taxon>Triatominae</taxon>
        <taxon>Triatoma</taxon>
    </lineage>
</organism>
<dbReference type="InterPro" id="IPR002350">
    <property type="entry name" value="Kazal_dom"/>
</dbReference>
<name>A6YPP1_TRIIF</name>
<dbReference type="PROSITE" id="PS51465">
    <property type="entry name" value="KAZAL_2"/>
    <property type="match status" value="1"/>
</dbReference>
<evidence type="ECO:0000259" key="2">
    <source>
        <dbReference type="PROSITE" id="PS51465"/>
    </source>
</evidence>
<reference evidence="3" key="2">
    <citation type="journal article" date="2008" name="Insect Biochem. Mol. Biol.">
        <title>An insight into the sialome of the blood-sucking bug Triatoma infestans, a vector of Chagas' disease.</title>
        <authorList>
            <person name="Assumpcao T.C."/>
            <person name="Francischetti I.M."/>
            <person name="Andersen J.F."/>
            <person name="Schwarz A."/>
            <person name="Santana J.M."/>
            <person name="Ribeiro J.M."/>
        </authorList>
    </citation>
    <scope>NUCLEOTIDE SEQUENCE</scope>
    <source>
        <tissue evidence="3">Salivary gland</tissue>
    </source>
</reference>
<evidence type="ECO:0000313" key="3">
    <source>
        <dbReference type="EMBL" id="ABR27937.1"/>
    </source>
</evidence>
<feature type="chain" id="PRO_5002705672" evidence="1">
    <location>
        <begin position="29"/>
        <end position="80"/>
    </location>
</feature>
<dbReference type="AlphaFoldDB" id="A6YPP1"/>
<feature type="domain" description="Kazal-like" evidence="2">
    <location>
        <begin position="24"/>
        <end position="79"/>
    </location>
</feature>
<protein>
    <submittedName>
        <fullName evidence="3">Salivary secreted kazal-type proteinase inhibitor</fullName>
    </submittedName>
</protein>
<accession>A6YPP1</accession>
<keyword evidence="1" id="KW-0732">Signal</keyword>
<sequence length="80" mass="8834">MMKMKLSTSVLCVVVIAVFLSMIDFGEASCNIVCPTDKKYVCGQRPGEQRTFDNDCQIEKENKCGGGGWTIRNRGHCPTS</sequence>
<evidence type="ECO:0000256" key="1">
    <source>
        <dbReference type="SAM" id="SignalP"/>
    </source>
</evidence>